<organism evidence="1 3">
    <name type="scientific">Aeromonas caviae</name>
    <name type="common">Aeromonas punctata</name>
    <dbReference type="NCBI Taxonomy" id="648"/>
    <lineage>
        <taxon>Bacteria</taxon>
        <taxon>Pseudomonadati</taxon>
        <taxon>Pseudomonadota</taxon>
        <taxon>Gammaproteobacteria</taxon>
        <taxon>Aeromonadales</taxon>
        <taxon>Aeromonadaceae</taxon>
        <taxon>Aeromonas</taxon>
    </lineage>
</organism>
<dbReference type="Proteomes" id="UP000266778">
    <property type="component" value="Chromosome"/>
</dbReference>
<dbReference type="EMBL" id="CP025706">
    <property type="protein sequence ID" value="QLI60226.1"/>
    <property type="molecule type" value="Genomic_DNA"/>
</dbReference>
<sequence>MSKHPEIYCPGYYGTKFRAHEYSDKTFADIINCKRNVFIWHDGNTDFLYSGDVPIKHKYLIHPVRHPYEQMIANYNASLQQDIISNKEIVDIGKYIMQGNMNSLHCSLSYSSHYCNYEKVKVVDFSNLSSVHINKTMNDIYQWLGLEACANFENDISFKRDHVDFFLKRSPLLINHKNINWAIYFIRHGQVVPKHLYPIGVTSTDDLGMLTICISKGELYANRVQYHGLTALDVELMIDSVFLPWVNRLKEKLELFQSKKISSLPSQVMAIIDDECQDYYNRVCEYYPEIDILWRDKWALRSI</sequence>
<dbReference type="Proteomes" id="UP001163285">
    <property type="component" value="Chromosome"/>
</dbReference>
<evidence type="ECO:0000313" key="2">
    <source>
        <dbReference type="EMBL" id="WGC86143.1"/>
    </source>
</evidence>
<dbReference type="AlphaFoldDB" id="A0A7Z3IPY6"/>
<accession>A0A7Z3IPY6</accession>
<dbReference type="InterPro" id="IPR027417">
    <property type="entry name" value="P-loop_NTPase"/>
</dbReference>
<dbReference type="EMBL" id="CP110176">
    <property type="protein sequence ID" value="WGC86143.1"/>
    <property type="molecule type" value="Genomic_DNA"/>
</dbReference>
<reference evidence="2" key="2">
    <citation type="submission" date="2023-04" db="EMBL/GenBank/DDBJ databases">
        <title>Whole Genome Sequence of Multi-drug resistant Aeromonas caviae as a gut pathogen in newborn.</title>
        <authorList>
            <person name="Jadhav S.V."/>
            <person name="Saroj S.D."/>
            <person name="Saha U.B."/>
            <person name="Sen S."/>
            <person name="Kher A."/>
        </authorList>
    </citation>
    <scope>NUCLEOTIDE SEQUENCE</scope>
    <source>
        <strain evidence="2">SVJ23</strain>
    </source>
</reference>
<gene>
    <name evidence="1" type="ORF">C1C91_21860</name>
    <name evidence="2" type="ORF">OJY61_22945</name>
</gene>
<evidence type="ECO:0000313" key="1">
    <source>
        <dbReference type="EMBL" id="QLI60226.1"/>
    </source>
</evidence>
<reference evidence="1" key="1">
    <citation type="journal article" date="2019" name="J Environ">
        <title>Genetic characterization and potential molecular dissemination mechanism of tet (31) gene in Aeromonas caviae from an oxytetracycline wastewater treatment system.</title>
        <authorList>
            <person name="Shi Y."/>
            <person name="Tian Z."/>
            <person name="Leclercq S.O."/>
            <person name="Zhang H."/>
            <person name="Yang M."/>
            <person name="Zhang Y."/>
        </authorList>
    </citation>
    <scope>NUCLEOTIDE SEQUENCE</scope>
    <source>
        <strain evidence="1">T25-39</strain>
    </source>
</reference>
<name>A0A7Z3IPY6_AERCA</name>
<proteinExistence type="predicted"/>
<protein>
    <submittedName>
        <fullName evidence="1">Uncharacterized protein</fullName>
    </submittedName>
</protein>
<evidence type="ECO:0000313" key="3">
    <source>
        <dbReference type="Proteomes" id="UP000266778"/>
    </source>
</evidence>
<dbReference type="SUPFAM" id="SSF52540">
    <property type="entry name" value="P-loop containing nucleoside triphosphate hydrolases"/>
    <property type="match status" value="1"/>
</dbReference>
<dbReference type="RefSeq" id="WP_162726512.1">
    <property type="nucleotide sequence ID" value="NZ_CP110176.2"/>
</dbReference>